<keyword evidence="6" id="KW-0238">DNA-binding</keyword>
<evidence type="ECO:0000259" key="12">
    <source>
        <dbReference type="PROSITE" id="PS51198"/>
    </source>
</evidence>
<dbReference type="EC" id="5.6.2.4" evidence="9"/>
<evidence type="ECO:0000256" key="10">
    <source>
        <dbReference type="ARBA" id="ARBA00048988"/>
    </source>
</evidence>
<dbReference type="Pfam" id="PF13361">
    <property type="entry name" value="UvrD_C"/>
    <property type="match status" value="1"/>
</dbReference>
<comment type="catalytic activity">
    <reaction evidence="10">
        <text>ATP + H2O = ADP + phosphate + H(+)</text>
        <dbReference type="Rhea" id="RHEA:13065"/>
        <dbReference type="ChEBI" id="CHEBI:15377"/>
        <dbReference type="ChEBI" id="CHEBI:15378"/>
        <dbReference type="ChEBI" id="CHEBI:30616"/>
        <dbReference type="ChEBI" id="CHEBI:43474"/>
        <dbReference type="ChEBI" id="CHEBI:456216"/>
        <dbReference type="EC" id="5.6.2.4"/>
    </reaction>
</comment>
<dbReference type="PROSITE" id="PS51198">
    <property type="entry name" value="UVRD_HELICASE_ATP_BIND"/>
    <property type="match status" value="1"/>
</dbReference>
<dbReference type="GO" id="GO:0005829">
    <property type="term" value="C:cytosol"/>
    <property type="evidence" value="ECO:0007669"/>
    <property type="project" value="TreeGrafter"/>
</dbReference>
<dbReference type="GO" id="GO:0033202">
    <property type="term" value="C:DNA helicase complex"/>
    <property type="evidence" value="ECO:0007669"/>
    <property type="project" value="TreeGrafter"/>
</dbReference>
<dbReference type="InterPro" id="IPR013986">
    <property type="entry name" value="DExx_box_DNA_helicase_dom_sf"/>
</dbReference>
<evidence type="ECO:0000256" key="1">
    <source>
        <dbReference type="ARBA" id="ARBA00009922"/>
    </source>
</evidence>
<evidence type="ECO:0000256" key="8">
    <source>
        <dbReference type="ARBA" id="ARBA00034617"/>
    </source>
</evidence>
<dbReference type="GO" id="GO:0043138">
    <property type="term" value="F:3'-5' DNA helicase activity"/>
    <property type="evidence" value="ECO:0007669"/>
    <property type="project" value="UniProtKB-EC"/>
</dbReference>
<dbReference type="InterPro" id="IPR014016">
    <property type="entry name" value="UvrD-like_ATP-bd"/>
</dbReference>
<dbReference type="KEGG" id="mmio:HLA92_02765"/>
<dbReference type="GO" id="GO:0005524">
    <property type="term" value="F:ATP binding"/>
    <property type="evidence" value="ECO:0007669"/>
    <property type="project" value="UniProtKB-UniRule"/>
</dbReference>
<name>A0A6M4JE20_9MOLU</name>
<protein>
    <recommendedName>
        <fullName evidence="9">DNA 3'-5' helicase</fullName>
        <ecNumber evidence="9">5.6.2.4</ecNumber>
    </recommendedName>
</protein>
<gene>
    <name evidence="14" type="ORF">HLA92_02765</name>
</gene>
<dbReference type="RefSeq" id="WP_171113312.1">
    <property type="nucleotide sequence ID" value="NZ_CP053097.1"/>
</dbReference>
<dbReference type="CDD" id="cd18807">
    <property type="entry name" value="SF1_C_UvrD"/>
    <property type="match status" value="1"/>
</dbReference>
<dbReference type="PROSITE" id="PS51217">
    <property type="entry name" value="UVRD_HELICASE_CTER"/>
    <property type="match status" value="1"/>
</dbReference>
<evidence type="ECO:0000256" key="9">
    <source>
        <dbReference type="ARBA" id="ARBA00034808"/>
    </source>
</evidence>
<feature type="binding site" evidence="11">
    <location>
        <begin position="33"/>
        <end position="40"/>
    </location>
    <ligand>
        <name>ATP</name>
        <dbReference type="ChEBI" id="CHEBI:30616"/>
    </ligand>
</feature>
<dbReference type="InterPro" id="IPR014017">
    <property type="entry name" value="DNA_helicase_UvrD-like_C"/>
</dbReference>
<dbReference type="PANTHER" id="PTHR11070">
    <property type="entry name" value="UVRD / RECB / PCRA DNA HELICASE FAMILY MEMBER"/>
    <property type="match status" value="1"/>
</dbReference>
<organism evidence="14 15">
    <name type="scientific">Mycoplasma miroungirhinis</name>
    <dbReference type="NCBI Taxonomy" id="754516"/>
    <lineage>
        <taxon>Bacteria</taxon>
        <taxon>Bacillati</taxon>
        <taxon>Mycoplasmatota</taxon>
        <taxon>Mollicutes</taxon>
        <taxon>Mycoplasmataceae</taxon>
        <taxon>Mycoplasma</taxon>
    </lineage>
</organism>
<keyword evidence="3 11" id="KW-0378">Hydrolase</keyword>
<keyword evidence="15" id="KW-1185">Reference proteome</keyword>
<proteinExistence type="inferred from homology"/>
<evidence type="ECO:0000256" key="4">
    <source>
        <dbReference type="ARBA" id="ARBA00022806"/>
    </source>
</evidence>
<evidence type="ECO:0000256" key="2">
    <source>
        <dbReference type="ARBA" id="ARBA00022741"/>
    </source>
</evidence>
<evidence type="ECO:0000256" key="3">
    <source>
        <dbReference type="ARBA" id="ARBA00022801"/>
    </source>
</evidence>
<keyword evidence="5 11" id="KW-0067">ATP-binding</keyword>
<dbReference type="Gene3D" id="1.10.486.10">
    <property type="entry name" value="PCRA, domain 4"/>
    <property type="match status" value="1"/>
</dbReference>
<keyword evidence="2 11" id="KW-0547">Nucleotide-binding</keyword>
<evidence type="ECO:0000313" key="15">
    <source>
        <dbReference type="Proteomes" id="UP000502118"/>
    </source>
</evidence>
<sequence>MKNEMTNEFTLDSLNEQQKKAVLHTTGPLRLIAGAGSGKTRVLTYKIAHLIKNINISPSKILAVTFSNKAANEMRERALDMIDNTFEKPVISTFHSLCSKILRREISNINYPNDFQILDELDQKQILKLIYGKLGIDSQEYSVSSVLSYIDNAKNNLKTPFDAIQEAEEEQKILNKKHSEKDLRPYIYDEYEKHLKNTHSLDFTDLLVYTRQLFYDPKYQNIRQKWENMFDYILVDEFQDTSQIQYDIVKVLAKNQNITIVGDPDQTIYTWRNADINIIVNFDKDFQNVETIKLEQNYRSSKKIIEAANKLISKNILRVEKRLFTENEEGENIEFYCGFSDEAEARWIAAKIGELKRKRVQLKNIAILYRTNSYSRAIEEALMFENTNHKVFGSIRFYQREEIKDALAYLRVIHDGSEISLLRIINKPSRKIGSETIQKLLSYAANYNEDLWTTLESRFVDLQKITGINRSTIENIANLINAIRWSRRRIQTTSISKVLYELLYHKINYFGSLKLTEDELENKIENFKSLISAIENWEHKNPNSGIDEYLQEITLITDRDPEDDVSSYVSLMTVHNAKGLEYDYVFIAGLAENIFPHYRSILSPGEKFPLFNKTKANVNTENPELLEEERRLAYVAITRAKKKLFVSFSTSKHNEESRFIQEAGVKGTGRLIGIANSFSIADDINENMKIIAGDKIVHSKFGKGIVISSMGDVIEVKFDIDGSNRTLSKSQAPIKKYVSDEEDN</sequence>
<dbReference type="InterPro" id="IPR000212">
    <property type="entry name" value="DNA_helicase_UvrD/REP"/>
</dbReference>
<dbReference type="PANTHER" id="PTHR11070:SF2">
    <property type="entry name" value="ATP-DEPENDENT DNA HELICASE SRS2"/>
    <property type="match status" value="1"/>
</dbReference>
<accession>A0A6M4JE20</accession>
<dbReference type="Gene3D" id="1.10.10.160">
    <property type="match status" value="1"/>
</dbReference>
<evidence type="ECO:0000259" key="13">
    <source>
        <dbReference type="PROSITE" id="PS51217"/>
    </source>
</evidence>
<dbReference type="GO" id="GO:0000725">
    <property type="term" value="P:recombinational repair"/>
    <property type="evidence" value="ECO:0007669"/>
    <property type="project" value="TreeGrafter"/>
</dbReference>
<dbReference type="GO" id="GO:0003677">
    <property type="term" value="F:DNA binding"/>
    <property type="evidence" value="ECO:0007669"/>
    <property type="project" value="UniProtKB-KW"/>
</dbReference>
<dbReference type="EMBL" id="CP053097">
    <property type="protein sequence ID" value="QJR44337.1"/>
    <property type="molecule type" value="Genomic_DNA"/>
</dbReference>
<evidence type="ECO:0000313" key="14">
    <source>
        <dbReference type="EMBL" id="QJR44337.1"/>
    </source>
</evidence>
<comment type="catalytic activity">
    <reaction evidence="8">
        <text>Couples ATP hydrolysis with the unwinding of duplex DNA by translocating in the 3'-5' direction.</text>
        <dbReference type="EC" id="5.6.2.4"/>
    </reaction>
</comment>
<comment type="similarity">
    <text evidence="1">Belongs to the helicase family. UvrD subfamily.</text>
</comment>
<evidence type="ECO:0000256" key="11">
    <source>
        <dbReference type="PROSITE-ProRule" id="PRU00560"/>
    </source>
</evidence>
<keyword evidence="4 11" id="KW-0347">Helicase</keyword>
<dbReference type="GO" id="GO:0016787">
    <property type="term" value="F:hydrolase activity"/>
    <property type="evidence" value="ECO:0007669"/>
    <property type="project" value="UniProtKB-UniRule"/>
</dbReference>
<feature type="domain" description="UvrD-like helicase ATP-binding" evidence="12">
    <location>
        <begin position="12"/>
        <end position="301"/>
    </location>
</feature>
<feature type="domain" description="UvrD-like helicase C-terminal" evidence="13">
    <location>
        <begin position="302"/>
        <end position="579"/>
    </location>
</feature>
<reference evidence="14 15" key="1">
    <citation type="submission" date="2020-05" db="EMBL/GenBank/DDBJ databases">
        <title>Novel Mycoplasma species detected in Mirounga angustirostris (northern elephant seal) from the USA.</title>
        <authorList>
            <person name="Volokhov D.V."/>
        </authorList>
    </citation>
    <scope>NUCLEOTIDE SEQUENCE [LARGE SCALE GENOMIC DNA]</scope>
    <source>
        <strain evidence="14 15">Mirounga ES2806-NAS</strain>
    </source>
</reference>
<dbReference type="InterPro" id="IPR027417">
    <property type="entry name" value="P-loop_NTPase"/>
</dbReference>
<evidence type="ECO:0000256" key="5">
    <source>
        <dbReference type="ARBA" id="ARBA00022840"/>
    </source>
</evidence>
<evidence type="ECO:0000256" key="7">
    <source>
        <dbReference type="ARBA" id="ARBA00023235"/>
    </source>
</evidence>
<dbReference type="AlphaFoldDB" id="A0A6M4JE20"/>
<dbReference type="Proteomes" id="UP000502118">
    <property type="component" value="Chromosome"/>
</dbReference>
<keyword evidence="7" id="KW-0413">Isomerase</keyword>
<dbReference type="Pfam" id="PF00580">
    <property type="entry name" value="UvrD-helicase"/>
    <property type="match status" value="1"/>
</dbReference>
<dbReference type="SUPFAM" id="SSF52540">
    <property type="entry name" value="P-loop containing nucleoside triphosphate hydrolases"/>
    <property type="match status" value="1"/>
</dbReference>
<dbReference type="CDD" id="cd17932">
    <property type="entry name" value="DEXQc_UvrD"/>
    <property type="match status" value="1"/>
</dbReference>
<dbReference type="Gene3D" id="3.40.50.300">
    <property type="entry name" value="P-loop containing nucleotide triphosphate hydrolases"/>
    <property type="match status" value="2"/>
</dbReference>
<evidence type="ECO:0000256" key="6">
    <source>
        <dbReference type="ARBA" id="ARBA00023125"/>
    </source>
</evidence>